<evidence type="ECO:0000256" key="2">
    <source>
        <dbReference type="SAM" id="SignalP"/>
    </source>
</evidence>
<dbReference type="Pfam" id="PF16027">
    <property type="entry name" value="DUF4786"/>
    <property type="match status" value="1"/>
</dbReference>
<dbReference type="PaxDb" id="67767-A0A0J7KTQ1"/>
<keyword evidence="4" id="KW-1185">Reference proteome</keyword>
<evidence type="ECO:0000313" key="3">
    <source>
        <dbReference type="EMBL" id="KMQ93599.1"/>
    </source>
</evidence>
<evidence type="ECO:0000256" key="1">
    <source>
        <dbReference type="SAM" id="MobiDB-lite"/>
    </source>
</evidence>
<feature type="region of interest" description="Disordered" evidence="1">
    <location>
        <begin position="66"/>
        <end position="87"/>
    </location>
</feature>
<feature type="compositionally biased region" description="Basic and acidic residues" evidence="1">
    <location>
        <begin position="69"/>
        <end position="82"/>
    </location>
</feature>
<reference evidence="3 4" key="1">
    <citation type="submission" date="2015-04" db="EMBL/GenBank/DDBJ databases">
        <title>Lasius niger genome sequencing.</title>
        <authorList>
            <person name="Konorov E.A."/>
            <person name="Nikitin M.A."/>
            <person name="Kirill M.V."/>
            <person name="Chang P."/>
        </authorList>
    </citation>
    <scope>NUCLEOTIDE SEQUENCE [LARGE SCALE GENOMIC DNA]</scope>
    <source>
        <tissue evidence="3">Whole</tissue>
    </source>
</reference>
<proteinExistence type="predicted"/>
<dbReference type="AlphaFoldDB" id="A0A0J7KTQ1"/>
<comment type="caution">
    <text evidence="3">The sequence shown here is derived from an EMBL/GenBank/DDBJ whole genome shotgun (WGS) entry which is preliminary data.</text>
</comment>
<dbReference type="EMBL" id="LBMM01003377">
    <property type="protein sequence ID" value="KMQ93599.1"/>
    <property type="molecule type" value="Genomic_DNA"/>
</dbReference>
<evidence type="ECO:0000313" key="4">
    <source>
        <dbReference type="Proteomes" id="UP000036403"/>
    </source>
</evidence>
<keyword evidence="2" id="KW-0732">Signal</keyword>
<name>A0A0J7KTQ1_LASNI</name>
<sequence>MVLVLLIPIIGFVTANPFQDTLDNRLVFQVQKMVLHPTESRLDESPGKADKMVENMNKTLSNLKRATNRLKDSETRDNETNEKLTQGRKHKAILLDYPLVSRVSHYPRVSTYEVDYNDDSEITAKDRLSKEFQKRYQESNIFYIRLPPTPYTFVPGLGYISQPPTYSTAALKPQIPLVTQLLQLPHVRPAGRPQPASQQTINPFIKLPIDFVSNGKPTSVYQWQKKPNHKPADSPIMNLDNLSADFVSNGKPTSIYQWQANHKLGKRPDDSFNSLDMEPYTFNGKLTSMYLLGSDGSTSMHQSIRYPDYQDAYY</sequence>
<accession>A0A0J7KTQ1</accession>
<gene>
    <name evidence="3" type="ORF">RF55_6293</name>
</gene>
<dbReference type="InterPro" id="IPR031983">
    <property type="entry name" value="DUF4786"/>
</dbReference>
<feature type="signal peptide" evidence="2">
    <location>
        <begin position="1"/>
        <end position="15"/>
    </location>
</feature>
<protein>
    <submittedName>
        <fullName evidence="3">Uncharacterized protein</fullName>
    </submittedName>
</protein>
<organism evidence="3 4">
    <name type="scientific">Lasius niger</name>
    <name type="common">Black garden ant</name>
    <dbReference type="NCBI Taxonomy" id="67767"/>
    <lineage>
        <taxon>Eukaryota</taxon>
        <taxon>Metazoa</taxon>
        <taxon>Ecdysozoa</taxon>
        <taxon>Arthropoda</taxon>
        <taxon>Hexapoda</taxon>
        <taxon>Insecta</taxon>
        <taxon>Pterygota</taxon>
        <taxon>Neoptera</taxon>
        <taxon>Endopterygota</taxon>
        <taxon>Hymenoptera</taxon>
        <taxon>Apocrita</taxon>
        <taxon>Aculeata</taxon>
        <taxon>Formicoidea</taxon>
        <taxon>Formicidae</taxon>
        <taxon>Formicinae</taxon>
        <taxon>Lasius</taxon>
        <taxon>Lasius</taxon>
    </lineage>
</organism>
<feature type="chain" id="PRO_5012994861" evidence="2">
    <location>
        <begin position="16"/>
        <end position="314"/>
    </location>
</feature>
<dbReference type="OrthoDB" id="7700260at2759"/>
<dbReference type="Proteomes" id="UP000036403">
    <property type="component" value="Unassembled WGS sequence"/>
</dbReference>